<evidence type="ECO:0000313" key="2">
    <source>
        <dbReference type="Proteomes" id="UP000237481"/>
    </source>
</evidence>
<name>A0A2S4KNE9_9HYPO</name>
<dbReference type="OrthoDB" id="414243at2759"/>
<reference evidence="1 2" key="1">
    <citation type="submission" date="2018-01" db="EMBL/GenBank/DDBJ databases">
        <title>Harnessing the power of phylogenomics to disentangle the directionality and signatures of interkingdom host jumping in the parasitic fungal genus Tolypocladium.</title>
        <authorList>
            <person name="Quandt C.A."/>
            <person name="Patterson W."/>
            <person name="Spatafora J.W."/>
        </authorList>
    </citation>
    <scope>NUCLEOTIDE SEQUENCE [LARGE SCALE GENOMIC DNA]</scope>
    <source>
        <strain evidence="1 2">NRBC 100945</strain>
    </source>
</reference>
<gene>
    <name evidence="1" type="ORF">TPAR_08073</name>
</gene>
<accession>A0A2S4KNE9</accession>
<proteinExistence type="predicted"/>
<dbReference type="AlphaFoldDB" id="A0A2S4KNE9"/>
<dbReference type="Proteomes" id="UP000237481">
    <property type="component" value="Unassembled WGS sequence"/>
</dbReference>
<dbReference type="EMBL" id="PKSG01001006">
    <property type="protein sequence ID" value="POR31717.1"/>
    <property type="molecule type" value="Genomic_DNA"/>
</dbReference>
<dbReference type="STRING" id="94208.A0A2S4KNE9"/>
<keyword evidence="2" id="KW-1185">Reference proteome</keyword>
<comment type="caution">
    <text evidence="1">The sequence shown here is derived from an EMBL/GenBank/DDBJ whole genome shotgun (WGS) entry which is preliminary data.</text>
</comment>
<evidence type="ECO:0000313" key="1">
    <source>
        <dbReference type="EMBL" id="POR31717.1"/>
    </source>
</evidence>
<sequence>MPQYCAIPAAPEPTPAQGINERGLGDVKSYVKSLISDVGSDISSFVDSGILDFPNGFPTGPGQERVHGNVYKIPDIEQKKVDDLANIFLIGPSVVQQGNENVAMKFVDDVTIVRPNAAGDAVNAREGGAQTMKLPYSTMVEGNFDAFTSQIQTLNMYAEGTDSGNATAYLVPPKGVTVISDFDDILRVTKIY</sequence>
<organism evidence="1 2">
    <name type="scientific">Tolypocladium paradoxum</name>
    <dbReference type="NCBI Taxonomy" id="94208"/>
    <lineage>
        <taxon>Eukaryota</taxon>
        <taxon>Fungi</taxon>
        <taxon>Dikarya</taxon>
        <taxon>Ascomycota</taxon>
        <taxon>Pezizomycotina</taxon>
        <taxon>Sordariomycetes</taxon>
        <taxon>Hypocreomycetidae</taxon>
        <taxon>Hypocreales</taxon>
        <taxon>Ophiocordycipitaceae</taxon>
        <taxon>Tolypocladium</taxon>
    </lineage>
</organism>
<protein>
    <submittedName>
        <fullName evidence="1">Uncharacterized protein</fullName>
    </submittedName>
</protein>